<dbReference type="EMBL" id="CAKXAJ010018147">
    <property type="protein sequence ID" value="CAH2217477.1"/>
    <property type="molecule type" value="Genomic_DNA"/>
</dbReference>
<dbReference type="PANTHER" id="PTHR24416:SF634">
    <property type="entry name" value="DISCOIDIN DOMAIN-CONTAINING RECEPTOR TYROSINE KINASE B"/>
    <property type="match status" value="1"/>
</dbReference>
<proteinExistence type="predicted"/>
<dbReference type="OrthoDB" id="6071166at2759"/>
<sequence length="67" mass="8006">VVANASEWRNGGRGARVPAAPPPRCRRELYDLMHECWRRDPAQRPRFHDLHRFLERMSLGYKPPLRR</sequence>
<dbReference type="PANTHER" id="PTHR24416">
    <property type="entry name" value="TYROSINE-PROTEIN KINASE RECEPTOR"/>
    <property type="match status" value="1"/>
</dbReference>
<dbReference type="GO" id="GO:0043235">
    <property type="term" value="C:receptor complex"/>
    <property type="evidence" value="ECO:0007669"/>
    <property type="project" value="TreeGrafter"/>
</dbReference>
<dbReference type="InterPro" id="IPR050122">
    <property type="entry name" value="RTK"/>
</dbReference>
<dbReference type="SUPFAM" id="SSF56112">
    <property type="entry name" value="Protein kinase-like (PK-like)"/>
    <property type="match status" value="1"/>
</dbReference>
<protein>
    <submittedName>
        <fullName evidence="3">Jg1054 protein</fullName>
    </submittedName>
</protein>
<dbReference type="Gene3D" id="1.10.510.10">
    <property type="entry name" value="Transferase(Phosphotransferase) domain 1"/>
    <property type="match status" value="1"/>
</dbReference>
<dbReference type="Pfam" id="PF07714">
    <property type="entry name" value="PK_Tyr_Ser-Thr"/>
    <property type="match status" value="1"/>
</dbReference>
<dbReference type="Proteomes" id="UP000838756">
    <property type="component" value="Unassembled WGS sequence"/>
</dbReference>
<evidence type="ECO:0000313" key="4">
    <source>
        <dbReference type="Proteomes" id="UP000838756"/>
    </source>
</evidence>
<dbReference type="GO" id="GO:0038062">
    <property type="term" value="F:protein tyrosine kinase collagen receptor activity"/>
    <property type="evidence" value="ECO:0007669"/>
    <property type="project" value="TreeGrafter"/>
</dbReference>
<name>A0A8S4QRM4_9NEOP</name>
<keyword evidence="4" id="KW-1185">Reference proteome</keyword>
<dbReference type="InterPro" id="IPR001245">
    <property type="entry name" value="Ser-Thr/Tyr_kinase_cat_dom"/>
</dbReference>
<dbReference type="GO" id="GO:0010976">
    <property type="term" value="P:positive regulation of neuron projection development"/>
    <property type="evidence" value="ECO:0007669"/>
    <property type="project" value="TreeGrafter"/>
</dbReference>
<reference evidence="3" key="1">
    <citation type="submission" date="2022-03" db="EMBL/GenBank/DDBJ databases">
        <authorList>
            <person name="Lindestad O."/>
        </authorList>
    </citation>
    <scope>NUCLEOTIDE SEQUENCE</scope>
</reference>
<evidence type="ECO:0000256" key="1">
    <source>
        <dbReference type="SAM" id="MobiDB-lite"/>
    </source>
</evidence>
<accession>A0A8S4QRM4</accession>
<dbReference type="GO" id="GO:0051897">
    <property type="term" value="P:positive regulation of phosphatidylinositol 3-kinase/protein kinase B signal transduction"/>
    <property type="evidence" value="ECO:0007669"/>
    <property type="project" value="TreeGrafter"/>
</dbReference>
<dbReference type="GO" id="GO:0005886">
    <property type="term" value="C:plasma membrane"/>
    <property type="evidence" value="ECO:0007669"/>
    <property type="project" value="TreeGrafter"/>
</dbReference>
<evidence type="ECO:0000313" key="3">
    <source>
        <dbReference type="EMBL" id="CAH2217477.1"/>
    </source>
</evidence>
<feature type="non-terminal residue" evidence="3">
    <location>
        <position position="1"/>
    </location>
</feature>
<feature type="domain" description="Serine-threonine/tyrosine-protein kinase catalytic" evidence="2">
    <location>
        <begin position="20"/>
        <end position="54"/>
    </location>
</feature>
<gene>
    <name evidence="3" type="primary">jg1054</name>
    <name evidence="3" type="ORF">PAEG_LOCUS5367</name>
</gene>
<organism evidence="3 4">
    <name type="scientific">Pararge aegeria aegeria</name>
    <dbReference type="NCBI Taxonomy" id="348720"/>
    <lineage>
        <taxon>Eukaryota</taxon>
        <taxon>Metazoa</taxon>
        <taxon>Ecdysozoa</taxon>
        <taxon>Arthropoda</taxon>
        <taxon>Hexapoda</taxon>
        <taxon>Insecta</taxon>
        <taxon>Pterygota</taxon>
        <taxon>Neoptera</taxon>
        <taxon>Endopterygota</taxon>
        <taxon>Lepidoptera</taxon>
        <taxon>Glossata</taxon>
        <taxon>Ditrysia</taxon>
        <taxon>Papilionoidea</taxon>
        <taxon>Nymphalidae</taxon>
        <taxon>Satyrinae</taxon>
        <taxon>Satyrini</taxon>
        <taxon>Parargina</taxon>
        <taxon>Pararge</taxon>
    </lineage>
</organism>
<dbReference type="InterPro" id="IPR011009">
    <property type="entry name" value="Kinase-like_dom_sf"/>
</dbReference>
<dbReference type="GO" id="GO:0005518">
    <property type="term" value="F:collagen binding"/>
    <property type="evidence" value="ECO:0007669"/>
    <property type="project" value="TreeGrafter"/>
</dbReference>
<dbReference type="AlphaFoldDB" id="A0A8S4QRM4"/>
<evidence type="ECO:0000259" key="2">
    <source>
        <dbReference type="Pfam" id="PF07714"/>
    </source>
</evidence>
<feature type="region of interest" description="Disordered" evidence="1">
    <location>
        <begin position="1"/>
        <end position="21"/>
    </location>
</feature>
<comment type="caution">
    <text evidence="3">The sequence shown here is derived from an EMBL/GenBank/DDBJ whole genome shotgun (WGS) entry which is preliminary data.</text>
</comment>